<keyword evidence="6" id="KW-0324">Glycolysis</keyword>
<keyword evidence="3" id="KW-0479">Metal-binding</keyword>
<dbReference type="InterPro" id="IPR007666">
    <property type="entry name" value="ADP_PFK/GK"/>
</dbReference>
<dbReference type="EnsemblMetazoa" id="SMAR011965-RA">
    <property type="protein sequence ID" value="SMAR011965-PA"/>
    <property type="gene ID" value="SMAR011965"/>
</dbReference>
<dbReference type="GO" id="GO:0043843">
    <property type="term" value="F:ADP-specific glucokinase activity"/>
    <property type="evidence" value="ECO:0007669"/>
    <property type="project" value="TreeGrafter"/>
</dbReference>
<evidence type="ECO:0000256" key="6">
    <source>
        <dbReference type="ARBA" id="ARBA00023152"/>
    </source>
</evidence>
<evidence type="ECO:0000256" key="2">
    <source>
        <dbReference type="ARBA" id="ARBA00022679"/>
    </source>
</evidence>
<evidence type="ECO:0000256" key="4">
    <source>
        <dbReference type="ARBA" id="ARBA00022777"/>
    </source>
</evidence>
<evidence type="ECO:0000256" key="5">
    <source>
        <dbReference type="ARBA" id="ARBA00022842"/>
    </source>
</evidence>
<evidence type="ECO:0000313" key="8">
    <source>
        <dbReference type="Proteomes" id="UP000014500"/>
    </source>
</evidence>
<dbReference type="GO" id="GO:0006096">
    <property type="term" value="P:glycolytic process"/>
    <property type="evidence" value="ECO:0007669"/>
    <property type="project" value="UniProtKB-KW"/>
</dbReference>
<keyword evidence="2" id="KW-0808">Transferase</keyword>
<dbReference type="InterPro" id="IPR029056">
    <property type="entry name" value="Ribokinase-like"/>
</dbReference>
<dbReference type="AlphaFoldDB" id="T1JDT0"/>
<dbReference type="PANTHER" id="PTHR21208">
    <property type="entry name" value="ADP-DEPENDENT GLUCOKINASE"/>
    <property type="match status" value="1"/>
</dbReference>
<dbReference type="OMA" id="YQICVAP"/>
<dbReference type="Proteomes" id="UP000014500">
    <property type="component" value="Unassembled WGS sequence"/>
</dbReference>
<proteinExistence type="predicted"/>
<organism evidence="7 8">
    <name type="scientific">Strigamia maritima</name>
    <name type="common">European centipede</name>
    <name type="synonym">Geophilus maritimus</name>
    <dbReference type="NCBI Taxonomy" id="126957"/>
    <lineage>
        <taxon>Eukaryota</taxon>
        <taxon>Metazoa</taxon>
        <taxon>Ecdysozoa</taxon>
        <taxon>Arthropoda</taxon>
        <taxon>Myriapoda</taxon>
        <taxon>Chilopoda</taxon>
        <taxon>Pleurostigmophora</taxon>
        <taxon>Geophilomorpha</taxon>
        <taxon>Linotaeniidae</taxon>
        <taxon>Strigamia</taxon>
    </lineage>
</organism>
<dbReference type="PROSITE" id="PS51255">
    <property type="entry name" value="ADPK"/>
    <property type="match status" value="1"/>
</dbReference>
<dbReference type="SUPFAM" id="SSF53613">
    <property type="entry name" value="Ribokinase-like"/>
    <property type="match status" value="1"/>
</dbReference>
<name>T1JDT0_STRMM</name>
<dbReference type="PhylomeDB" id="T1JDT0"/>
<protein>
    <submittedName>
        <fullName evidence="7">Uncharacterized protein</fullName>
    </submittedName>
</protein>
<evidence type="ECO:0000256" key="1">
    <source>
        <dbReference type="ARBA" id="ARBA00022490"/>
    </source>
</evidence>
<dbReference type="PANTHER" id="PTHR21208:SF1">
    <property type="entry name" value="ADP-DEPENDENT GLUCOKINASE"/>
    <property type="match status" value="1"/>
</dbReference>
<evidence type="ECO:0000313" key="7">
    <source>
        <dbReference type="EnsemblMetazoa" id="SMAR011965-PA"/>
    </source>
</evidence>
<reference evidence="7" key="2">
    <citation type="submission" date="2015-02" db="UniProtKB">
        <authorList>
            <consortium name="EnsemblMetazoa"/>
        </authorList>
    </citation>
    <scope>IDENTIFICATION</scope>
</reference>
<dbReference type="GO" id="GO:0005783">
    <property type="term" value="C:endoplasmic reticulum"/>
    <property type="evidence" value="ECO:0007669"/>
    <property type="project" value="TreeGrafter"/>
</dbReference>
<dbReference type="EMBL" id="JH432112">
    <property type="status" value="NOT_ANNOTATED_CDS"/>
    <property type="molecule type" value="Genomic_DNA"/>
</dbReference>
<dbReference type="Gene3D" id="3.40.1190.20">
    <property type="match status" value="1"/>
</dbReference>
<dbReference type="HOGENOM" id="CLU_032362_0_0_1"/>
<keyword evidence="1" id="KW-0963">Cytoplasm</keyword>
<evidence type="ECO:0000256" key="3">
    <source>
        <dbReference type="ARBA" id="ARBA00022723"/>
    </source>
</evidence>
<reference evidence="8" key="1">
    <citation type="submission" date="2011-05" db="EMBL/GenBank/DDBJ databases">
        <authorList>
            <person name="Richards S.R."/>
            <person name="Qu J."/>
            <person name="Jiang H."/>
            <person name="Jhangiani S.N."/>
            <person name="Agravi P."/>
            <person name="Goodspeed R."/>
            <person name="Gross S."/>
            <person name="Mandapat C."/>
            <person name="Jackson L."/>
            <person name="Mathew T."/>
            <person name="Pu L."/>
            <person name="Thornton R."/>
            <person name="Saada N."/>
            <person name="Wilczek-Boney K.B."/>
            <person name="Lee S."/>
            <person name="Kovar C."/>
            <person name="Wu Y."/>
            <person name="Scherer S.E."/>
            <person name="Worley K.C."/>
            <person name="Muzny D.M."/>
            <person name="Gibbs R."/>
        </authorList>
    </citation>
    <scope>NUCLEOTIDE SEQUENCE</scope>
    <source>
        <strain evidence="8">Brora</strain>
    </source>
</reference>
<dbReference type="GO" id="GO:0006006">
    <property type="term" value="P:glucose metabolic process"/>
    <property type="evidence" value="ECO:0007669"/>
    <property type="project" value="TreeGrafter"/>
</dbReference>
<dbReference type="eggNOG" id="KOG4184">
    <property type="taxonomic scope" value="Eukaryota"/>
</dbReference>
<accession>T1JDT0</accession>
<dbReference type="STRING" id="126957.T1JDT0"/>
<keyword evidence="5" id="KW-0460">Magnesium</keyword>
<sequence length="489" mass="54587">MASSGTTLAAVISLAIALTAYYLNRNSDNVLRQRLENVLSGLLLKEREAKPISDLKIAVGFGACEDLVVQAVDVLNISKYEKLFDLSPVHYDVINNLEQLYRGFAYFFIHGAAAERYVGNNILFEKLVKDASQVKTSRWTLGGNAPVIGSRFAKEGIKVLLGASLTERLKGKLHPNIQGVLFGIVTGSNLQKDDIHLILEYPTGQKWGPYQTQRANRFIVHNDRNNPTLTGIDEFQQHLKNYNADLLVISGLQMMDNFPFRDGVRLDRLLKVQQIMISQPHTARTHFEMASFSDETLLKDLTHYVIPFADSIGMNEQELTNLHTLLLYGNLTLVSDARPRIASVLDQMRESFRLLRNSRNNQTHRATRQLTRLHVHTLAYQAILTEATSSWKNSPAAVAKASLTAHRHTCGTRQVDVAKSQLLVDESFATSRSSGSRRMVFNAESPVVCWEEKDVVEDYYFRVCIAPVLVCTKVLQTAGGGDNISAAGL</sequence>
<keyword evidence="8" id="KW-1185">Reference proteome</keyword>
<dbReference type="Pfam" id="PF04587">
    <property type="entry name" value="ADP_PFK_GK"/>
    <property type="match status" value="1"/>
</dbReference>
<keyword evidence="4" id="KW-0418">Kinase</keyword>
<dbReference type="GO" id="GO:0046872">
    <property type="term" value="F:metal ion binding"/>
    <property type="evidence" value="ECO:0007669"/>
    <property type="project" value="UniProtKB-KW"/>
</dbReference>